<dbReference type="Gene3D" id="3.40.50.1820">
    <property type="entry name" value="alpha/beta hydrolase"/>
    <property type="match status" value="1"/>
</dbReference>
<accession>A0ABS0I3G0</accession>
<feature type="domain" description="AB hydrolase-1" evidence="1">
    <location>
        <begin position="24"/>
        <end position="252"/>
    </location>
</feature>
<dbReference type="InterPro" id="IPR029058">
    <property type="entry name" value="AB_hydrolase_fold"/>
</dbReference>
<dbReference type="Pfam" id="PF00561">
    <property type="entry name" value="Abhydrolase_1"/>
    <property type="match status" value="1"/>
</dbReference>
<comment type="caution">
    <text evidence="2">The sequence shown here is derived from an EMBL/GenBank/DDBJ whole genome shotgun (WGS) entry which is preliminary data.</text>
</comment>
<name>A0ABS0I3G0_9BACT</name>
<dbReference type="PANTHER" id="PTHR43798">
    <property type="entry name" value="MONOACYLGLYCEROL LIPASE"/>
    <property type="match status" value="1"/>
</dbReference>
<dbReference type="Proteomes" id="UP000618931">
    <property type="component" value="Unassembled WGS sequence"/>
</dbReference>
<dbReference type="PANTHER" id="PTHR43798:SF33">
    <property type="entry name" value="HYDROLASE, PUTATIVE (AFU_ORTHOLOGUE AFUA_2G14860)-RELATED"/>
    <property type="match status" value="1"/>
</dbReference>
<evidence type="ECO:0000313" key="2">
    <source>
        <dbReference type="EMBL" id="MBF9221476.1"/>
    </source>
</evidence>
<dbReference type="InterPro" id="IPR050266">
    <property type="entry name" value="AB_hydrolase_sf"/>
</dbReference>
<proteinExistence type="predicted"/>
<dbReference type="PRINTS" id="PR00412">
    <property type="entry name" value="EPOXHYDRLASE"/>
</dbReference>
<dbReference type="EMBL" id="JADQDM010000004">
    <property type="protein sequence ID" value="MBF9221476.1"/>
    <property type="molecule type" value="Genomic_DNA"/>
</dbReference>
<protein>
    <submittedName>
        <fullName evidence="2">Alpha/beta hydrolase</fullName>
    </submittedName>
</protein>
<dbReference type="SUPFAM" id="SSF53474">
    <property type="entry name" value="alpha/beta-Hydrolases"/>
    <property type="match status" value="1"/>
</dbReference>
<evidence type="ECO:0000259" key="1">
    <source>
        <dbReference type="Pfam" id="PF00561"/>
    </source>
</evidence>
<dbReference type="PRINTS" id="PR00111">
    <property type="entry name" value="ABHYDROLASE"/>
</dbReference>
<evidence type="ECO:0000313" key="3">
    <source>
        <dbReference type="Proteomes" id="UP000618931"/>
    </source>
</evidence>
<keyword evidence="3" id="KW-1185">Reference proteome</keyword>
<dbReference type="RefSeq" id="WP_196292939.1">
    <property type="nucleotide sequence ID" value="NZ_JADQDM010000004.1"/>
</dbReference>
<dbReference type="GO" id="GO:0016787">
    <property type="term" value="F:hydrolase activity"/>
    <property type="evidence" value="ECO:0007669"/>
    <property type="project" value="UniProtKB-KW"/>
</dbReference>
<keyword evidence="2" id="KW-0378">Hydrolase</keyword>
<dbReference type="InterPro" id="IPR000639">
    <property type="entry name" value="Epox_hydrolase-like"/>
</dbReference>
<reference evidence="2 3" key="1">
    <citation type="submission" date="2020-11" db="EMBL/GenBank/DDBJ databases">
        <authorList>
            <person name="Kim M.K."/>
        </authorList>
    </citation>
    <scope>NUCLEOTIDE SEQUENCE [LARGE SCALE GENOMIC DNA]</scope>
    <source>
        <strain evidence="2 3">BT662</strain>
    </source>
</reference>
<gene>
    <name evidence="2" type="ORF">I2H31_10205</name>
</gene>
<dbReference type="InterPro" id="IPR000073">
    <property type="entry name" value="AB_hydrolase_1"/>
</dbReference>
<sequence>MLDTTVELHQGRRVRVARLGQGEAVVLLHGYPENLQVFSQLAPALARQRQVIAFDWPGMGYSEAWPGGATPLLMAQRLRQLVDDWQLDKIHLVGQDMGGQPALVFAALYPERVHSLVVMNSLVSNEAETSWEITWLRLFKLNQLLLQRFPRLIFWRALHTFLPRVRALEKAVYQDLWQAFRQARVRKFIVRMCAGYEAQLPRLPEWYWQVQCPTLILWAGRAKHFPLAHATYLQTQIPQAQLVVIEEATHWMAVAQPAEVAGHIGAFYQSFSSSASTPGQTAAPAAAPAQPG</sequence>
<organism evidence="2 3">
    <name type="scientific">Hymenobacter ruricola</name>
    <dbReference type="NCBI Taxonomy" id="2791023"/>
    <lineage>
        <taxon>Bacteria</taxon>
        <taxon>Pseudomonadati</taxon>
        <taxon>Bacteroidota</taxon>
        <taxon>Cytophagia</taxon>
        <taxon>Cytophagales</taxon>
        <taxon>Hymenobacteraceae</taxon>
        <taxon>Hymenobacter</taxon>
    </lineage>
</organism>